<sequence>MITATRRARRLAVIGAVLTAGALALTACSGGGGSSSSGGGNFTTLGLTSNSTPNDTLKALSTAGCQAAQKDAPIKTDADEQTQHDQKLQLLAGQNALPSIFVSPNTPDLAKQFIKGGKLVDIGAELKKDDLQDQILPVAASTIEKLYGQDSVYALPNELNIEGIWYNKKLFADNGIEVPGTWDELTAAAEKLQSTGVQAFAGDGKDGWPITRFVGAYLFRDLGPDALQDVADGKAKLTDADYVKAADEVSKLGKAGAFGQGVASTDYNGATNQFLTGKAGMFYMGSWILSNFNDESQNKIGADNIGFMPFPAVDGGKGSIDQTPANVGQPLMMSKAAYGKGGAAWLKCIAEGYGDEVLSKSGVVSGFKLKDTPSDLPALTQTVQKQINDSKSSVLWFEALFNSKATTVSQSNGGSLGNGSLSGADFMQQVQGALGQ</sequence>
<comment type="similarity">
    <text evidence="1">Belongs to the bacterial solute-binding protein 1 family.</text>
</comment>
<reference evidence="4" key="1">
    <citation type="submission" date="2023-06" db="EMBL/GenBank/DDBJ databases">
        <title>MT1 and MT2 Draft Genomes of Novel Species.</title>
        <authorList>
            <person name="Venkateswaran K."/>
        </authorList>
    </citation>
    <scope>NUCLEOTIDE SEQUENCE</scope>
    <source>
        <strain evidence="4">F6_8S_P_1B</strain>
    </source>
</reference>
<dbReference type="Gene3D" id="3.40.190.10">
    <property type="entry name" value="Periplasmic binding protein-like II"/>
    <property type="match status" value="2"/>
</dbReference>
<evidence type="ECO:0000256" key="2">
    <source>
        <dbReference type="ARBA" id="ARBA00022448"/>
    </source>
</evidence>
<dbReference type="PANTHER" id="PTHR43649">
    <property type="entry name" value="ARABINOSE-BINDING PROTEIN-RELATED"/>
    <property type="match status" value="1"/>
</dbReference>
<dbReference type="EMBL" id="JAROCF010000001">
    <property type="protein sequence ID" value="MDN4613732.1"/>
    <property type="molecule type" value="Genomic_DNA"/>
</dbReference>
<keyword evidence="5" id="KW-1185">Reference proteome</keyword>
<keyword evidence="2" id="KW-0813">Transport</keyword>
<dbReference type="Pfam" id="PF01547">
    <property type="entry name" value="SBP_bac_1"/>
    <property type="match status" value="1"/>
</dbReference>
<evidence type="ECO:0000256" key="1">
    <source>
        <dbReference type="ARBA" id="ARBA00008520"/>
    </source>
</evidence>
<organism evidence="4 5">
    <name type="scientific">Leifsonia williamsii</name>
    <dbReference type="NCBI Taxonomy" id="3035919"/>
    <lineage>
        <taxon>Bacteria</taxon>
        <taxon>Bacillati</taxon>
        <taxon>Actinomycetota</taxon>
        <taxon>Actinomycetes</taxon>
        <taxon>Micrococcales</taxon>
        <taxon>Microbacteriaceae</taxon>
        <taxon>Leifsonia</taxon>
    </lineage>
</organism>
<keyword evidence="3" id="KW-0732">Signal</keyword>
<comment type="caution">
    <text evidence="4">The sequence shown here is derived from an EMBL/GenBank/DDBJ whole genome shotgun (WGS) entry which is preliminary data.</text>
</comment>
<dbReference type="InterPro" id="IPR050490">
    <property type="entry name" value="Bact_solute-bd_prot1"/>
</dbReference>
<dbReference type="PROSITE" id="PS51257">
    <property type="entry name" value="PROKAR_LIPOPROTEIN"/>
    <property type="match status" value="1"/>
</dbReference>
<dbReference type="Proteomes" id="UP001174208">
    <property type="component" value="Unassembled WGS sequence"/>
</dbReference>
<feature type="chain" id="PRO_5046548944" evidence="3">
    <location>
        <begin position="30"/>
        <end position="436"/>
    </location>
</feature>
<evidence type="ECO:0000256" key="3">
    <source>
        <dbReference type="SAM" id="SignalP"/>
    </source>
</evidence>
<gene>
    <name evidence="4" type="ORF">P5G50_04630</name>
</gene>
<accession>A0ABT8K9L4</accession>
<feature type="signal peptide" evidence="3">
    <location>
        <begin position="1"/>
        <end position="29"/>
    </location>
</feature>
<protein>
    <submittedName>
        <fullName evidence="4">Extracellular solute-binding protein</fullName>
    </submittedName>
</protein>
<dbReference type="RefSeq" id="WP_301210123.1">
    <property type="nucleotide sequence ID" value="NZ_JAROCF010000001.1"/>
</dbReference>
<name>A0ABT8K9L4_9MICO</name>
<proteinExistence type="inferred from homology"/>
<evidence type="ECO:0000313" key="4">
    <source>
        <dbReference type="EMBL" id="MDN4613732.1"/>
    </source>
</evidence>
<dbReference type="SUPFAM" id="SSF53850">
    <property type="entry name" value="Periplasmic binding protein-like II"/>
    <property type="match status" value="1"/>
</dbReference>
<dbReference type="InterPro" id="IPR006059">
    <property type="entry name" value="SBP"/>
</dbReference>
<dbReference type="PANTHER" id="PTHR43649:SF29">
    <property type="entry name" value="OSMOPROTECTIVE COMPOUNDS-BINDING PROTEIN GGTB"/>
    <property type="match status" value="1"/>
</dbReference>
<evidence type="ECO:0000313" key="5">
    <source>
        <dbReference type="Proteomes" id="UP001174208"/>
    </source>
</evidence>